<keyword evidence="2" id="KW-1185">Reference proteome</keyword>
<comment type="caution">
    <text evidence="1">The sequence shown here is derived from an EMBL/GenBank/DDBJ whole genome shotgun (WGS) entry which is preliminary data.</text>
</comment>
<dbReference type="EMBL" id="BPVZ01000003">
    <property type="protein sequence ID" value="GKU89697.1"/>
    <property type="molecule type" value="Genomic_DNA"/>
</dbReference>
<gene>
    <name evidence="1" type="ORF">SLEP1_g3802</name>
</gene>
<reference evidence="1 2" key="1">
    <citation type="journal article" date="2021" name="Commun. Biol.">
        <title>The genome of Shorea leprosula (Dipterocarpaceae) highlights the ecological relevance of drought in aseasonal tropical rainforests.</title>
        <authorList>
            <person name="Ng K.K.S."/>
            <person name="Kobayashi M.J."/>
            <person name="Fawcett J.A."/>
            <person name="Hatakeyama M."/>
            <person name="Paape T."/>
            <person name="Ng C.H."/>
            <person name="Ang C.C."/>
            <person name="Tnah L.H."/>
            <person name="Lee C.T."/>
            <person name="Nishiyama T."/>
            <person name="Sese J."/>
            <person name="O'Brien M.J."/>
            <person name="Copetti D."/>
            <person name="Mohd Noor M.I."/>
            <person name="Ong R.C."/>
            <person name="Putra M."/>
            <person name="Sireger I.Z."/>
            <person name="Indrioko S."/>
            <person name="Kosugi Y."/>
            <person name="Izuno A."/>
            <person name="Isagi Y."/>
            <person name="Lee S.L."/>
            <person name="Shimizu K.K."/>
        </authorList>
    </citation>
    <scope>NUCLEOTIDE SEQUENCE [LARGE SCALE GENOMIC DNA]</scope>
    <source>
        <strain evidence="1">214</strain>
    </source>
</reference>
<organism evidence="1 2">
    <name type="scientific">Rubroshorea leprosula</name>
    <dbReference type="NCBI Taxonomy" id="152421"/>
    <lineage>
        <taxon>Eukaryota</taxon>
        <taxon>Viridiplantae</taxon>
        <taxon>Streptophyta</taxon>
        <taxon>Embryophyta</taxon>
        <taxon>Tracheophyta</taxon>
        <taxon>Spermatophyta</taxon>
        <taxon>Magnoliopsida</taxon>
        <taxon>eudicotyledons</taxon>
        <taxon>Gunneridae</taxon>
        <taxon>Pentapetalae</taxon>
        <taxon>rosids</taxon>
        <taxon>malvids</taxon>
        <taxon>Malvales</taxon>
        <taxon>Dipterocarpaceae</taxon>
        <taxon>Rubroshorea</taxon>
    </lineage>
</organism>
<accession>A0AAV5HT38</accession>
<dbReference type="Proteomes" id="UP001054252">
    <property type="component" value="Unassembled WGS sequence"/>
</dbReference>
<sequence length="230" mass="26918">MFDLNFVTLKHFPFGWIFSTLLEDLLVWVTLTWKCCWVGDEPRRLEGTMEVRGGLEAMDLGPKVMDLQEICKCDCKSKENKKQKYQIVASEKGANSPSTSPAAKRGLDVKKQEYRRQWQEQGWRANQIAATEEEEEMGKEKGIWGLNIGFQNYACSLEGDFNKYASSHLLIKVHLMVDNKLMLQDKRHHYGWHQYINLIRYKNNMGGDVSNTMLPHLTTRRRRRKPKDLY</sequence>
<evidence type="ECO:0000313" key="2">
    <source>
        <dbReference type="Proteomes" id="UP001054252"/>
    </source>
</evidence>
<proteinExistence type="predicted"/>
<protein>
    <submittedName>
        <fullName evidence="1">Uncharacterized protein</fullName>
    </submittedName>
</protein>
<evidence type="ECO:0000313" key="1">
    <source>
        <dbReference type="EMBL" id="GKU89697.1"/>
    </source>
</evidence>
<dbReference type="AlphaFoldDB" id="A0AAV5HT38"/>
<name>A0AAV5HT38_9ROSI</name>